<evidence type="ECO:0000313" key="3">
    <source>
        <dbReference type="Proteomes" id="UP000247763"/>
    </source>
</evidence>
<reference evidence="3" key="1">
    <citation type="submission" date="2018-05" db="EMBL/GenBank/DDBJ databases">
        <title>Genome sequencing of Phenylobacterium sp. HYN0004.</title>
        <authorList>
            <person name="Yi H."/>
            <person name="Baek C."/>
        </authorList>
    </citation>
    <scope>NUCLEOTIDE SEQUENCE [LARGE SCALE GENOMIC DNA]</scope>
    <source>
        <strain evidence="3">HYN0004</strain>
    </source>
</reference>
<evidence type="ECO:0000313" key="2">
    <source>
        <dbReference type="EMBL" id="AWM77626.1"/>
    </source>
</evidence>
<organism evidence="2 3">
    <name type="scientific">Phenylobacterium parvum</name>
    <dbReference type="NCBI Taxonomy" id="2201350"/>
    <lineage>
        <taxon>Bacteria</taxon>
        <taxon>Pseudomonadati</taxon>
        <taxon>Pseudomonadota</taxon>
        <taxon>Alphaproteobacteria</taxon>
        <taxon>Caulobacterales</taxon>
        <taxon>Caulobacteraceae</taxon>
        <taxon>Phenylobacterium</taxon>
    </lineage>
</organism>
<gene>
    <name evidence="2" type="ORF">HYN04_07555</name>
</gene>
<dbReference type="RefSeq" id="WP_110450193.1">
    <property type="nucleotide sequence ID" value="NZ_CP029479.1"/>
</dbReference>
<feature type="domain" description="Sulfatase-modifying factor enzyme-like" evidence="1">
    <location>
        <begin position="42"/>
        <end position="316"/>
    </location>
</feature>
<dbReference type="Proteomes" id="UP000247763">
    <property type="component" value="Chromosome"/>
</dbReference>
<protein>
    <recommendedName>
        <fullName evidence="1">Sulfatase-modifying factor enzyme-like domain-containing protein</fullName>
    </recommendedName>
</protein>
<dbReference type="InterPro" id="IPR016187">
    <property type="entry name" value="CTDL_fold"/>
</dbReference>
<accession>A0A2Z3HTX6</accession>
<dbReference type="Gene3D" id="3.90.1580.10">
    <property type="entry name" value="paralog of FGE (formylglycine-generating enzyme)"/>
    <property type="match status" value="1"/>
</dbReference>
<dbReference type="SUPFAM" id="SSF56436">
    <property type="entry name" value="C-type lectin-like"/>
    <property type="match status" value="1"/>
</dbReference>
<dbReference type="OrthoDB" id="9768004at2"/>
<dbReference type="EMBL" id="CP029479">
    <property type="protein sequence ID" value="AWM77626.1"/>
    <property type="molecule type" value="Genomic_DNA"/>
</dbReference>
<dbReference type="GO" id="GO:0120147">
    <property type="term" value="F:formylglycine-generating oxidase activity"/>
    <property type="evidence" value="ECO:0007669"/>
    <property type="project" value="TreeGrafter"/>
</dbReference>
<keyword evidence="3" id="KW-1185">Reference proteome</keyword>
<name>A0A2Z3HTX6_9CAUL</name>
<dbReference type="KEGG" id="phb:HYN04_07555"/>
<dbReference type="InterPro" id="IPR005532">
    <property type="entry name" value="SUMF_dom"/>
</dbReference>
<evidence type="ECO:0000259" key="1">
    <source>
        <dbReference type="Pfam" id="PF03781"/>
    </source>
</evidence>
<dbReference type="Pfam" id="PF03781">
    <property type="entry name" value="FGE-sulfatase"/>
    <property type="match status" value="1"/>
</dbReference>
<dbReference type="InterPro" id="IPR051043">
    <property type="entry name" value="Sulfatase_Mod_Factor_Kinase"/>
</dbReference>
<dbReference type="PANTHER" id="PTHR23150">
    <property type="entry name" value="SULFATASE MODIFYING FACTOR 1, 2"/>
    <property type="match status" value="1"/>
</dbReference>
<sequence>MSQGGCCGPTETAGVRVRAVGPRATPGEEAAGPVGPVPDLSLVSLPGGEFLMGSNAGEGEPADGEGPARPVWLSPFRIARTAVTNRQFAAFVEVTGYVTYAEEVGSSFVFAGLLPDDFPPTRGLVDAPWWRETPQACWRRPEGIGSDWRGREDHPVVHVSWHDALAFCRWSGLRLPTEAQWEYAARGGLEGRRYPWGDDLNPGGEHACNVWQGRFPLRNECADGHAGTAPADAYPPNGFGLHNTCGNVWEWCADRFSAPHPPGPLRDPAGPSWGERRVIRGGSYLCHESYCFRFRVAARSANMPEATAGHMGFRCAADALPDDPDPNPSRKDTR</sequence>
<proteinExistence type="predicted"/>
<dbReference type="InterPro" id="IPR042095">
    <property type="entry name" value="SUMF_sf"/>
</dbReference>
<dbReference type="AlphaFoldDB" id="A0A2Z3HTX6"/>
<dbReference type="PANTHER" id="PTHR23150:SF19">
    <property type="entry name" value="FORMYLGLYCINE-GENERATING ENZYME"/>
    <property type="match status" value="1"/>
</dbReference>